<evidence type="ECO:0000313" key="1">
    <source>
        <dbReference type="EMBL" id="RCL37352.1"/>
    </source>
</evidence>
<dbReference type="Gene3D" id="3.20.170.20">
    <property type="entry name" value="Protein of unknown function DUF952"/>
    <property type="match status" value="1"/>
</dbReference>
<organism evidence="1 2">
    <name type="scientific">SAR86 cluster bacterium</name>
    <dbReference type="NCBI Taxonomy" id="2030880"/>
    <lineage>
        <taxon>Bacteria</taxon>
        <taxon>Pseudomonadati</taxon>
        <taxon>Pseudomonadota</taxon>
        <taxon>Gammaproteobacteria</taxon>
        <taxon>SAR86 cluster</taxon>
    </lineage>
</organism>
<comment type="caution">
    <text evidence="1">The sequence shown here is derived from an EMBL/GenBank/DDBJ whole genome shotgun (WGS) entry which is preliminary data.</text>
</comment>
<evidence type="ECO:0000313" key="2">
    <source>
        <dbReference type="Proteomes" id="UP000253032"/>
    </source>
</evidence>
<dbReference type="AlphaFoldDB" id="A0A368BKG0"/>
<proteinExistence type="predicted"/>
<dbReference type="Pfam" id="PF06108">
    <property type="entry name" value="DUF952"/>
    <property type="match status" value="1"/>
</dbReference>
<protein>
    <submittedName>
        <fullName evidence="1">DUF952 domain-containing protein</fullName>
    </submittedName>
</protein>
<gene>
    <name evidence="1" type="ORF">DBW98_04030</name>
</gene>
<dbReference type="PANTHER" id="PTHR34129:SF1">
    <property type="entry name" value="DUF952 DOMAIN-CONTAINING PROTEIN"/>
    <property type="match status" value="1"/>
</dbReference>
<dbReference type="Proteomes" id="UP000253032">
    <property type="component" value="Unassembled WGS sequence"/>
</dbReference>
<name>A0A368BKG0_9GAMM</name>
<sequence>MNNQIYKVLTPDEWGKAQTSGLISTELDKEDGFVHLSTATQLNATLALYFDKLDSIVLLQIDESQTHEQIKFEAPIPPGNRSGLFPHYYGDLDTKSISRIWHLSRGAFEIPIEVMLQAEDNPNS</sequence>
<reference evidence="1 2" key="1">
    <citation type="journal article" date="2018" name="Microbiome">
        <title>Fine metagenomic profile of the Mediterranean stratified and mixed water columns revealed by assembly and recruitment.</title>
        <authorList>
            <person name="Haro-Moreno J.M."/>
            <person name="Lopez-Perez M."/>
            <person name="De La Torre J.R."/>
            <person name="Picazo A."/>
            <person name="Camacho A."/>
            <person name="Rodriguez-Valera F."/>
        </authorList>
    </citation>
    <scope>NUCLEOTIDE SEQUENCE [LARGE SCALE GENOMIC DNA]</scope>
    <source>
        <strain evidence="1">MED-G84</strain>
    </source>
</reference>
<dbReference type="SUPFAM" id="SSF56399">
    <property type="entry name" value="ADP-ribosylation"/>
    <property type="match status" value="1"/>
</dbReference>
<dbReference type="InterPro" id="IPR009297">
    <property type="entry name" value="DUF952"/>
</dbReference>
<dbReference type="PANTHER" id="PTHR34129">
    <property type="entry name" value="BLR1139 PROTEIN"/>
    <property type="match status" value="1"/>
</dbReference>
<dbReference type="EMBL" id="QOPC01000024">
    <property type="protein sequence ID" value="RCL37352.1"/>
    <property type="molecule type" value="Genomic_DNA"/>
</dbReference>
<accession>A0A368BKG0</accession>